<accession>A0A5R8NB88</accession>
<gene>
    <name evidence="2" type="ORF">FEK34_28290</name>
</gene>
<evidence type="ECO:0000313" key="2">
    <source>
        <dbReference type="EMBL" id="TLF72924.1"/>
    </source>
</evidence>
<protein>
    <submittedName>
        <fullName evidence="2">Uncharacterized protein</fullName>
    </submittedName>
</protein>
<dbReference type="EMBL" id="VBUT01000014">
    <property type="protein sequence ID" value="TLF72924.1"/>
    <property type="molecule type" value="Genomic_DNA"/>
</dbReference>
<sequence length="123" mass="13848">MPYPDVAALIEDADARDAQAARDSENLAMLVDRMDFLNNFGYVSGVTDPDDPEVKRERAERLKHGIKPPPMPILAPVAQRPPEITAELIERYRKAQQPYQIPDKAKPKSKLDLLNRSRAEAGR</sequence>
<name>A0A5R8NB88_9NOCA</name>
<evidence type="ECO:0000256" key="1">
    <source>
        <dbReference type="SAM" id="MobiDB-lite"/>
    </source>
</evidence>
<dbReference type="RefSeq" id="WP_138452832.1">
    <property type="nucleotide sequence ID" value="NZ_VBUT01000014.1"/>
</dbReference>
<dbReference type="AlphaFoldDB" id="A0A5R8NB88"/>
<evidence type="ECO:0000313" key="3">
    <source>
        <dbReference type="Proteomes" id="UP000306378"/>
    </source>
</evidence>
<dbReference type="Proteomes" id="UP000306378">
    <property type="component" value="Unassembled WGS sequence"/>
</dbReference>
<reference evidence="2 3" key="1">
    <citation type="submission" date="2019-05" db="EMBL/GenBank/DDBJ databases">
        <title>Genomes sequences of two Nocardia cyriacigeorgica environmental isolates, type strains Nocardia asteroides ATCC 19247 and Nocardia cyriacigeorgica DSM 44484.</title>
        <authorList>
            <person name="Vautrin F."/>
            <person name="Bergeron E."/>
            <person name="Dubost A."/>
            <person name="Abrouk D."/>
            <person name="Rodriguez Nava V."/>
            <person name="Pujic P."/>
        </authorList>
    </citation>
    <scope>NUCLEOTIDE SEQUENCE [LARGE SCALE GENOMIC DNA]</scope>
    <source>
        <strain evidence="2 3">EML 446</strain>
    </source>
</reference>
<feature type="region of interest" description="Disordered" evidence="1">
    <location>
        <begin position="95"/>
        <end position="123"/>
    </location>
</feature>
<comment type="caution">
    <text evidence="2">The sequence shown here is derived from an EMBL/GenBank/DDBJ whole genome shotgun (WGS) entry which is preliminary data.</text>
</comment>
<feature type="compositionally biased region" description="Basic and acidic residues" evidence="1">
    <location>
        <begin position="103"/>
        <end position="123"/>
    </location>
</feature>
<organism evidence="2 3">
    <name type="scientific">Nocardia cyriacigeorgica</name>
    <dbReference type="NCBI Taxonomy" id="135487"/>
    <lineage>
        <taxon>Bacteria</taxon>
        <taxon>Bacillati</taxon>
        <taxon>Actinomycetota</taxon>
        <taxon>Actinomycetes</taxon>
        <taxon>Mycobacteriales</taxon>
        <taxon>Nocardiaceae</taxon>
        <taxon>Nocardia</taxon>
    </lineage>
</organism>
<proteinExistence type="predicted"/>